<sequence>MDAVYTRYRDNPSFSSTLLDEIYRSIDERDGERLTICRKPKQTEFGGRECFRDDFDERRACLIQKWMENEVCEKEKPVIGRKSAAADLDRSSVRSGRDSLCFNSSSSSSDSSSGGGCGFSSSEGELMYGVLFKPRPIRTNIHQHDRFGYGYHHHDLELEQKVKHESKFVKTKSKAMKIYSDLKKVKQPISPGGRLSTFLNSLFTTGNAKKSKTSSASGTGGCVEAAKSHLDRKSKSANASTCSSTSSFSRSCLSNTPSSRGKLSNGLKRSVRFFPVSEIVDEYCQPCGHKSLHEDETSLQSVKHSINEELQMKKAARNLLKNYEKKVGCDFDSKRNNFDMKDAENDENVDRSDDEKSDSSSDLFELDNLSAIGMRKYREELPVYETTHLDTN</sequence>
<reference evidence="2" key="1">
    <citation type="journal article" date="2022" name="Mol. Ecol. Resour.">
        <title>The genomes of chicory, endive, great burdock and yacon provide insights into Asteraceae palaeo-polyploidization history and plant inulin production.</title>
        <authorList>
            <person name="Fan W."/>
            <person name="Wang S."/>
            <person name="Wang H."/>
            <person name="Wang A."/>
            <person name="Jiang F."/>
            <person name="Liu H."/>
            <person name="Zhao H."/>
            <person name="Xu D."/>
            <person name="Zhang Y."/>
        </authorList>
    </citation>
    <scope>NUCLEOTIDE SEQUENCE [LARGE SCALE GENOMIC DNA]</scope>
    <source>
        <strain evidence="2">cv. Niubang</strain>
    </source>
</reference>
<keyword evidence="2" id="KW-1185">Reference proteome</keyword>
<comment type="caution">
    <text evidence="1">The sequence shown here is derived from an EMBL/GenBank/DDBJ whole genome shotgun (WGS) entry which is preliminary data.</text>
</comment>
<evidence type="ECO:0000313" key="2">
    <source>
        <dbReference type="Proteomes" id="UP001055879"/>
    </source>
</evidence>
<dbReference type="Proteomes" id="UP001055879">
    <property type="component" value="Linkage Group LG12"/>
</dbReference>
<evidence type="ECO:0000313" key="1">
    <source>
        <dbReference type="EMBL" id="KAI3684166.1"/>
    </source>
</evidence>
<gene>
    <name evidence="1" type="ORF">L6452_33386</name>
</gene>
<name>A0ACB8YFY5_ARCLA</name>
<dbReference type="EMBL" id="CM042058">
    <property type="protein sequence ID" value="KAI3684166.1"/>
    <property type="molecule type" value="Genomic_DNA"/>
</dbReference>
<organism evidence="1 2">
    <name type="scientific">Arctium lappa</name>
    <name type="common">Greater burdock</name>
    <name type="synonym">Lappa major</name>
    <dbReference type="NCBI Taxonomy" id="4217"/>
    <lineage>
        <taxon>Eukaryota</taxon>
        <taxon>Viridiplantae</taxon>
        <taxon>Streptophyta</taxon>
        <taxon>Embryophyta</taxon>
        <taxon>Tracheophyta</taxon>
        <taxon>Spermatophyta</taxon>
        <taxon>Magnoliopsida</taxon>
        <taxon>eudicotyledons</taxon>
        <taxon>Gunneridae</taxon>
        <taxon>Pentapetalae</taxon>
        <taxon>asterids</taxon>
        <taxon>campanulids</taxon>
        <taxon>Asterales</taxon>
        <taxon>Asteraceae</taxon>
        <taxon>Carduoideae</taxon>
        <taxon>Cardueae</taxon>
        <taxon>Arctiinae</taxon>
        <taxon>Arctium</taxon>
    </lineage>
</organism>
<reference evidence="1 2" key="2">
    <citation type="journal article" date="2022" name="Mol. Ecol. Resour.">
        <title>The genomes of chicory, endive, great burdock and yacon provide insights into Asteraceae paleo-polyploidization history and plant inulin production.</title>
        <authorList>
            <person name="Fan W."/>
            <person name="Wang S."/>
            <person name="Wang H."/>
            <person name="Wang A."/>
            <person name="Jiang F."/>
            <person name="Liu H."/>
            <person name="Zhao H."/>
            <person name="Xu D."/>
            <person name="Zhang Y."/>
        </authorList>
    </citation>
    <scope>NUCLEOTIDE SEQUENCE [LARGE SCALE GENOMIC DNA]</scope>
    <source>
        <strain evidence="2">cv. Niubang</strain>
    </source>
</reference>
<proteinExistence type="predicted"/>
<accession>A0ACB8YFY5</accession>
<protein>
    <submittedName>
        <fullName evidence="1">Uncharacterized protein</fullName>
    </submittedName>
</protein>